<proteinExistence type="inferred from homology"/>
<keyword evidence="2 7" id="KW-0812">Transmembrane</keyword>
<evidence type="ECO:0000256" key="1">
    <source>
        <dbReference type="ARBA" id="ARBA00004141"/>
    </source>
</evidence>
<comment type="similarity">
    <text evidence="5">Belongs to the SAT4 family.</text>
</comment>
<gene>
    <name evidence="9" type="ORF">PG999_010184</name>
</gene>
<dbReference type="EMBL" id="JAQQWP010000009">
    <property type="protein sequence ID" value="KAK8099810.1"/>
    <property type="molecule type" value="Genomic_DNA"/>
</dbReference>
<comment type="caution">
    <text evidence="9">The sequence shown here is derived from an EMBL/GenBank/DDBJ whole genome shotgun (WGS) entry which is preliminary data.</text>
</comment>
<dbReference type="Pfam" id="PF20684">
    <property type="entry name" value="Fung_rhodopsin"/>
    <property type="match status" value="1"/>
</dbReference>
<evidence type="ECO:0000256" key="2">
    <source>
        <dbReference type="ARBA" id="ARBA00022692"/>
    </source>
</evidence>
<organism evidence="9 10">
    <name type="scientific">Apiospora kogelbergensis</name>
    <dbReference type="NCBI Taxonomy" id="1337665"/>
    <lineage>
        <taxon>Eukaryota</taxon>
        <taxon>Fungi</taxon>
        <taxon>Dikarya</taxon>
        <taxon>Ascomycota</taxon>
        <taxon>Pezizomycotina</taxon>
        <taxon>Sordariomycetes</taxon>
        <taxon>Xylariomycetidae</taxon>
        <taxon>Amphisphaeriales</taxon>
        <taxon>Apiosporaceae</taxon>
        <taxon>Apiospora</taxon>
    </lineage>
</organism>
<feature type="transmembrane region" description="Helical" evidence="7">
    <location>
        <begin position="259"/>
        <end position="278"/>
    </location>
</feature>
<feature type="transmembrane region" description="Helical" evidence="7">
    <location>
        <begin position="221"/>
        <end position="239"/>
    </location>
</feature>
<evidence type="ECO:0000256" key="3">
    <source>
        <dbReference type="ARBA" id="ARBA00022989"/>
    </source>
</evidence>
<feature type="transmembrane region" description="Helical" evidence="7">
    <location>
        <begin position="186"/>
        <end position="209"/>
    </location>
</feature>
<dbReference type="GO" id="GO:0016020">
    <property type="term" value="C:membrane"/>
    <property type="evidence" value="ECO:0007669"/>
    <property type="project" value="UniProtKB-SubCell"/>
</dbReference>
<dbReference type="PANTHER" id="PTHR33048">
    <property type="entry name" value="PTH11-LIKE INTEGRAL MEMBRANE PROTEIN (AFU_ORTHOLOGUE AFUA_5G11245)"/>
    <property type="match status" value="1"/>
</dbReference>
<feature type="region of interest" description="Disordered" evidence="6">
    <location>
        <begin position="297"/>
        <end position="361"/>
    </location>
</feature>
<feature type="transmembrane region" description="Helical" evidence="7">
    <location>
        <begin position="141"/>
        <end position="161"/>
    </location>
</feature>
<evidence type="ECO:0000256" key="4">
    <source>
        <dbReference type="ARBA" id="ARBA00023136"/>
    </source>
</evidence>
<feature type="transmembrane region" description="Helical" evidence="7">
    <location>
        <begin position="59"/>
        <end position="82"/>
    </location>
</feature>
<reference evidence="9 10" key="1">
    <citation type="submission" date="2023-01" db="EMBL/GenBank/DDBJ databases">
        <title>Analysis of 21 Apiospora genomes using comparative genomics revels a genus with tremendous synthesis potential of carbohydrate active enzymes and secondary metabolites.</title>
        <authorList>
            <person name="Sorensen T."/>
        </authorList>
    </citation>
    <scope>NUCLEOTIDE SEQUENCE [LARGE SCALE GENOMIC DNA]</scope>
    <source>
        <strain evidence="9 10">CBS 117206</strain>
    </source>
</reference>
<evidence type="ECO:0000313" key="9">
    <source>
        <dbReference type="EMBL" id="KAK8099810.1"/>
    </source>
</evidence>
<keyword evidence="10" id="KW-1185">Reference proteome</keyword>
<feature type="compositionally biased region" description="Basic and acidic residues" evidence="6">
    <location>
        <begin position="447"/>
        <end position="459"/>
    </location>
</feature>
<evidence type="ECO:0000256" key="5">
    <source>
        <dbReference type="ARBA" id="ARBA00038359"/>
    </source>
</evidence>
<feature type="transmembrane region" description="Helical" evidence="7">
    <location>
        <begin position="27"/>
        <end position="47"/>
    </location>
</feature>
<name>A0AAW0Q9C3_9PEZI</name>
<keyword evidence="4 7" id="KW-0472">Membrane</keyword>
<evidence type="ECO:0000256" key="6">
    <source>
        <dbReference type="SAM" id="MobiDB-lite"/>
    </source>
</evidence>
<feature type="domain" description="Rhodopsin" evidence="8">
    <location>
        <begin position="44"/>
        <end position="282"/>
    </location>
</feature>
<dbReference type="InterPro" id="IPR052337">
    <property type="entry name" value="SAT4-like"/>
</dbReference>
<evidence type="ECO:0000313" key="10">
    <source>
        <dbReference type="Proteomes" id="UP001392437"/>
    </source>
</evidence>
<evidence type="ECO:0000259" key="8">
    <source>
        <dbReference type="Pfam" id="PF20684"/>
    </source>
</evidence>
<dbReference type="AlphaFoldDB" id="A0AAW0Q9C3"/>
<feature type="compositionally biased region" description="Gly residues" evidence="6">
    <location>
        <begin position="303"/>
        <end position="312"/>
    </location>
</feature>
<comment type="subcellular location">
    <subcellularLocation>
        <location evidence="1">Membrane</location>
        <topology evidence="1">Multi-pass membrane protein</topology>
    </subcellularLocation>
</comment>
<protein>
    <submittedName>
        <fullName evidence="9">Satratoxin biosynthesis SC1 cluster protein 4</fullName>
    </submittedName>
</protein>
<keyword evidence="3 7" id="KW-1133">Transmembrane helix</keyword>
<accession>A0AAW0Q9C3</accession>
<dbReference type="PANTHER" id="PTHR33048:SF124">
    <property type="entry name" value="INTEGRAL MEMBRANE PROTEIN"/>
    <property type="match status" value="1"/>
</dbReference>
<feature type="transmembrane region" description="Helical" evidence="7">
    <location>
        <begin position="102"/>
        <end position="129"/>
    </location>
</feature>
<evidence type="ECO:0000256" key="7">
    <source>
        <dbReference type="SAM" id="Phobius"/>
    </source>
</evidence>
<dbReference type="InterPro" id="IPR049326">
    <property type="entry name" value="Rhodopsin_dom_fungi"/>
</dbReference>
<feature type="region of interest" description="Disordered" evidence="6">
    <location>
        <begin position="418"/>
        <end position="490"/>
    </location>
</feature>
<sequence length="490" mass="53617">MAGRYASEPPAGQQRTVDHPPNRRQEIIVVGTIALAIGITALSLRLFTRVHILRKRIKLDDYFVVLAMICAIVAFVLTLQQVNHGLTYHKWDIPWDKWAIGYPLYAVIETCFYTLSVGFAKLSILCWYLQLSPEEWFRWSTMALIGAVAVFSVTYACVNLFPCQPVAASWNYNIENSTCLDTWGGYLALSILNIVIDVATLSIPIPILLPLQITVRQKISLIALFGAGAIVCAITIARASIIPSLKASEDRPWDVTIDYLLAFLEMNMGVVCASVPALKPFFIRYLPSLVSSHLSRAVSRNTPGGGGGGRQDGGPSTTNNKGTPHMYHLNTVVETNRQRRRMQSRSYALGSRDDNHSGGTVVTTKATVMSGSSGSSSSNKKGGNFLSSIGRSWAGVDGNDDDDDELRLWPSSSPHYYYSQHQHSKSDEMVLGGPVGGDDDAARGGGRPRDGQRQHDRGPARRRRGAHGERLGRRVVARPAGGGHQRVEGD</sequence>
<dbReference type="Proteomes" id="UP001392437">
    <property type="component" value="Unassembled WGS sequence"/>
</dbReference>